<dbReference type="PRINTS" id="PR00080">
    <property type="entry name" value="SDRFAMILY"/>
</dbReference>
<gene>
    <name evidence="4" type="primary">fabG_4</name>
    <name evidence="4" type="ORF">CLOSAC_39960</name>
</gene>
<dbReference type="Pfam" id="PF13561">
    <property type="entry name" value="adh_short_C2"/>
    <property type="match status" value="1"/>
</dbReference>
<keyword evidence="3" id="KW-0753">Steroid metabolism</keyword>
<dbReference type="EMBL" id="LZYZ01000008">
    <property type="protein sequence ID" value="OOM07466.1"/>
    <property type="molecule type" value="Genomic_DNA"/>
</dbReference>
<dbReference type="SUPFAM" id="SSF51735">
    <property type="entry name" value="NAD(P)-binding Rossmann-fold domains"/>
    <property type="match status" value="1"/>
</dbReference>
<dbReference type="EC" id="1.1.1.100" evidence="4"/>
<evidence type="ECO:0000256" key="2">
    <source>
        <dbReference type="ARBA" id="ARBA00023002"/>
    </source>
</evidence>
<keyword evidence="3" id="KW-0443">Lipid metabolism</keyword>
<reference evidence="4 5" key="1">
    <citation type="submission" date="2016-05" db="EMBL/GenBank/DDBJ databases">
        <title>Microbial solvent formation.</title>
        <authorList>
            <person name="Poehlein A."/>
            <person name="Montoya Solano J.D."/>
            <person name="Flitsch S."/>
            <person name="Krabben P."/>
            <person name="Duerre P."/>
            <person name="Daniel R."/>
        </authorList>
    </citation>
    <scope>NUCLEOTIDE SEQUENCE [LARGE SCALE GENOMIC DNA]</scope>
    <source>
        <strain evidence="4 5">L1-8</strain>
    </source>
</reference>
<organism evidence="4 5">
    <name type="scientific">Clostridium saccharobutylicum</name>
    <dbReference type="NCBI Taxonomy" id="169679"/>
    <lineage>
        <taxon>Bacteria</taxon>
        <taxon>Bacillati</taxon>
        <taxon>Bacillota</taxon>
        <taxon>Clostridia</taxon>
        <taxon>Eubacteriales</taxon>
        <taxon>Clostridiaceae</taxon>
        <taxon>Clostridium</taxon>
    </lineage>
</organism>
<dbReference type="GO" id="GO:0032787">
    <property type="term" value="P:monocarboxylic acid metabolic process"/>
    <property type="evidence" value="ECO:0007669"/>
    <property type="project" value="UniProtKB-ARBA"/>
</dbReference>
<dbReference type="GO" id="GO:0004316">
    <property type="term" value="F:3-oxoacyl-[acyl-carrier-protein] reductase (NADPH) activity"/>
    <property type="evidence" value="ECO:0007669"/>
    <property type="project" value="UniProtKB-EC"/>
</dbReference>
<dbReference type="InterPro" id="IPR020904">
    <property type="entry name" value="Sc_DH/Rdtase_CS"/>
</dbReference>
<dbReference type="AlphaFoldDB" id="A0A1S8MTF7"/>
<dbReference type="PANTHER" id="PTHR42879:SF2">
    <property type="entry name" value="3-OXOACYL-[ACYL-CARRIER-PROTEIN] REDUCTASE FABG"/>
    <property type="match status" value="1"/>
</dbReference>
<dbReference type="Proteomes" id="UP000191154">
    <property type="component" value="Unassembled WGS sequence"/>
</dbReference>
<evidence type="ECO:0000313" key="5">
    <source>
        <dbReference type="Proteomes" id="UP000191154"/>
    </source>
</evidence>
<dbReference type="CDD" id="cd05233">
    <property type="entry name" value="SDR_c"/>
    <property type="match status" value="1"/>
</dbReference>
<dbReference type="Gene3D" id="3.40.50.720">
    <property type="entry name" value="NAD(P)-binding Rossmann-like Domain"/>
    <property type="match status" value="1"/>
</dbReference>
<dbReference type="InterPro" id="IPR050259">
    <property type="entry name" value="SDR"/>
</dbReference>
<comment type="caution">
    <text evidence="4">The sequence shown here is derived from an EMBL/GenBank/DDBJ whole genome shotgun (WGS) entry which is preliminary data.</text>
</comment>
<dbReference type="PROSITE" id="PS00061">
    <property type="entry name" value="ADH_SHORT"/>
    <property type="match status" value="1"/>
</dbReference>
<dbReference type="PANTHER" id="PTHR42879">
    <property type="entry name" value="3-OXOACYL-(ACYL-CARRIER-PROTEIN) REDUCTASE"/>
    <property type="match status" value="1"/>
</dbReference>
<evidence type="ECO:0000256" key="3">
    <source>
        <dbReference type="ARBA" id="ARBA00023221"/>
    </source>
</evidence>
<evidence type="ECO:0000256" key="1">
    <source>
        <dbReference type="ARBA" id="ARBA00006484"/>
    </source>
</evidence>
<dbReference type="GO" id="GO:0008202">
    <property type="term" value="P:steroid metabolic process"/>
    <property type="evidence" value="ECO:0007669"/>
    <property type="project" value="UniProtKB-KW"/>
</dbReference>
<dbReference type="FunFam" id="3.40.50.720:FF:000173">
    <property type="entry name" value="3-oxoacyl-[acyl-carrier protein] reductase"/>
    <property type="match status" value="1"/>
</dbReference>
<comment type="similarity">
    <text evidence="1">Belongs to the short-chain dehydrogenases/reductases (SDR) family.</text>
</comment>
<proteinExistence type="inferred from homology"/>
<dbReference type="PRINTS" id="PR00081">
    <property type="entry name" value="GDHRDH"/>
</dbReference>
<protein>
    <submittedName>
        <fullName evidence="4">3-oxoacyl-[acyl-carrier-protein] reductase FabG</fullName>
        <ecNumber evidence="4">1.1.1.100</ecNumber>
    </submittedName>
</protein>
<evidence type="ECO:0000313" key="4">
    <source>
        <dbReference type="EMBL" id="OOM07466.1"/>
    </source>
</evidence>
<sequence length="247" mass="26563">MLYGKVALVTGSSKGLGSKIAEVLSNYGANVIITYKSDKDNALDLQKRLLDNNGKVYVQFLDVTNEKSIKYVVDFIEKEFGRLDILINNAGIGCPCSFEDTTETIWDEHFNINLKGPFLCIKNSLKLLKESGDGRIVNVSSVAALTGGSFGPHYSASKAGLIGLTKSAAKELGKYGISVNVVAPGPIRSEMTDTLNGDTLNGILKATPLGRFAESGEVAEVICQLFNPKLNYITGQTIVVDGGRYMI</sequence>
<dbReference type="InterPro" id="IPR036291">
    <property type="entry name" value="NAD(P)-bd_dom_sf"/>
</dbReference>
<dbReference type="InterPro" id="IPR002347">
    <property type="entry name" value="SDR_fam"/>
</dbReference>
<accession>A0A1S8MTF7</accession>
<name>A0A1S8MTF7_CLOSA</name>
<dbReference type="RefSeq" id="WP_077866998.1">
    <property type="nucleotide sequence ID" value="NZ_LZYZ01000008.1"/>
</dbReference>
<keyword evidence="2 4" id="KW-0560">Oxidoreductase</keyword>